<dbReference type="Proteomes" id="UP000193404">
    <property type="component" value="Chromosome"/>
</dbReference>
<dbReference type="STRING" id="282676.B6F84_08015"/>
<sequence>MNIEDKILLYRGIIGIIAGAISAFTNSVFIALTTIISGYVISLIIVYLLFKVSKLRVLIIKGSLIMIIAWFLMLVAVYNILG</sequence>
<dbReference type="RefSeq" id="WP_148691755.1">
    <property type="nucleotide sequence ID" value="NZ_CP020477.1"/>
</dbReference>
<organism evidence="2 3">
    <name type="scientific">Acidianus manzaensis</name>
    <dbReference type="NCBI Taxonomy" id="282676"/>
    <lineage>
        <taxon>Archaea</taxon>
        <taxon>Thermoproteota</taxon>
        <taxon>Thermoprotei</taxon>
        <taxon>Sulfolobales</taxon>
        <taxon>Sulfolobaceae</taxon>
        <taxon>Acidianus</taxon>
    </lineage>
</organism>
<feature type="transmembrane region" description="Helical" evidence="1">
    <location>
        <begin position="62"/>
        <end position="81"/>
    </location>
</feature>
<proteinExistence type="predicted"/>
<accession>A0A1W6K0F9</accession>
<keyword evidence="3" id="KW-1185">Reference proteome</keyword>
<keyword evidence="1" id="KW-1133">Transmembrane helix</keyword>
<keyword evidence="1" id="KW-0472">Membrane</keyword>
<dbReference type="OrthoDB" id="34615at2157"/>
<dbReference type="EMBL" id="CP020477">
    <property type="protein sequence ID" value="ARM75975.1"/>
    <property type="molecule type" value="Genomic_DNA"/>
</dbReference>
<dbReference type="GeneID" id="41590854"/>
<keyword evidence="1" id="KW-0812">Transmembrane</keyword>
<evidence type="ECO:0000256" key="1">
    <source>
        <dbReference type="SAM" id="Phobius"/>
    </source>
</evidence>
<reference evidence="2 3" key="1">
    <citation type="submission" date="2017-03" db="EMBL/GenBank/DDBJ databases">
        <title>Sulfur activation and transportation mechanism of thermophilic Archaea Acidianus manzaensis YN-25.</title>
        <authorList>
            <person name="Ma Y."/>
            <person name="Yang Y."/>
            <person name="Xia J."/>
        </authorList>
    </citation>
    <scope>NUCLEOTIDE SEQUENCE [LARGE SCALE GENOMIC DNA]</scope>
    <source>
        <strain evidence="2 3">YN-25</strain>
    </source>
</reference>
<feature type="transmembrane region" description="Helical" evidence="1">
    <location>
        <begin position="30"/>
        <end position="50"/>
    </location>
</feature>
<evidence type="ECO:0000313" key="3">
    <source>
        <dbReference type="Proteomes" id="UP000193404"/>
    </source>
</evidence>
<dbReference type="KEGG" id="aman:B6F84_08015"/>
<feature type="transmembrane region" description="Helical" evidence="1">
    <location>
        <begin position="7"/>
        <end position="24"/>
    </location>
</feature>
<evidence type="ECO:0000313" key="2">
    <source>
        <dbReference type="EMBL" id="ARM75975.1"/>
    </source>
</evidence>
<gene>
    <name evidence="2" type="ORF">B6F84_08015</name>
</gene>
<dbReference type="AlphaFoldDB" id="A0A1W6K0F9"/>
<protein>
    <submittedName>
        <fullName evidence="2">Uncharacterized protein</fullName>
    </submittedName>
</protein>
<name>A0A1W6K0F9_9CREN</name>